<keyword evidence="8" id="KW-1185">Reference proteome</keyword>
<feature type="transmembrane region" description="Helical" evidence="5">
    <location>
        <begin position="7"/>
        <end position="28"/>
    </location>
</feature>
<dbReference type="Proteomes" id="UP000192920">
    <property type="component" value="Unassembled WGS sequence"/>
</dbReference>
<dbReference type="PANTHER" id="PTHR10434:SF40">
    <property type="entry name" value="1-ACYL-SN-GLYCEROL-3-PHOSPHATE ACYLTRANSFERASE"/>
    <property type="match status" value="1"/>
</dbReference>
<keyword evidence="5" id="KW-0472">Membrane</keyword>
<dbReference type="CDD" id="cd07989">
    <property type="entry name" value="LPLAT_AGPAT-like"/>
    <property type="match status" value="1"/>
</dbReference>
<dbReference type="PANTHER" id="PTHR10434">
    <property type="entry name" value="1-ACYL-SN-GLYCEROL-3-PHOSPHATE ACYLTRANSFERASE"/>
    <property type="match status" value="1"/>
</dbReference>
<evidence type="ECO:0000259" key="6">
    <source>
        <dbReference type="SMART" id="SM00563"/>
    </source>
</evidence>
<feature type="region of interest" description="Disordered" evidence="4">
    <location>
        <begin position="235"/>
        <end position="256"/>
    </location>
</feature>
<dbReference type="SMART" id="SM00563">
    <property type="entry name" value="PlsC"/>
    <property type="match status" value="1"/>
</dbReference>
<evidence type="ECO:0000313" key="7">
    <source>
        <dbReference type="EMBL" id="SME98946.1"/>
    </source>
</evidence>
<dbReference type="InterPro" id="IPR002123">
    <property type="entry name" value="Plipid/glycerol_acylTrfase"/>
</dbReference>
<evidence type="ECO:0000256" key="3">
    <source>
        <dbReference type="ARBA" id="ARBA00023315"/>
    </source>
</evidence>
<keyword evidence="3 7" id="KW-0012">Acyltransferase</keyword>
<evidence type="ECO:0000256" key="5">
    <source>
        <dbReference type="SAM" id="Phobius"/>
    </source>
</evidence>
<name>A0A1Y6BDG9_9NEIS</name>
<accession>A0A1Y6BDG9</accession>
<dbReference type="GO" id="GO:0003841">
    <property type="term" value="F:1-acylglycerol-3-phosphate O-acyltransferase activity"/>
    <property type="evidence" value="ECO:0007669"/>
    <property type="project" value="TreeGrafter"/>
</dbReference>
<comment type="pathway">
    <text evidence="1">Lipid metabolism.</text>
</comment>
<evidence type="ECO:0000313" key="8">
    <source>
        <dbReference type="Proteomes" id="UP000192920"/>
    </source>
</evidence>
<evidence type="ECO:0000256" key="1">
    <source>
        <dbReference type="ARBA" id="ARBA00005189"/>
    </source>
</evidence>
<dbReference type="PROSITE" id="PS51257">
    <property type="entry name" value="PROKAR_LIPOPROTEIN"/>
    <property type="match status" value="1"/>
</dbReference>
<dbReference type="EMBL" id="FXAG01000002">
    <property type="protein sequence ID" value="SME98946.1"/>
    <property type="molecule type" value="Genomic_DNA"/>
</dbReference>
<sequence>MFIWIRTLVYWVGLAFLTTFCFLLILLGCIAPHRVRHSFAQAWVKGLLWLLKHVCGLSYKVVGAENIPDTPSIICSKHQSGWETLALQAIFPPQVFVAKKELLWIPFFGWGLALLDTIAIDRSAKTKASQQIVEQGRDRIAKGYWIAVFPEGTRTPPGVAGRYQQGAARMAKAFDVPMVPVALNAGEFWPKNAFRKFPGEITVVIGKPILPQDKSSAAMTREAEEWIEARQLEIGGVGPFAHPDQRKRRPGDSQPA</sequence>
<proteinExistence type="predicted"/>
<dbReference type="Pfam" id="PF01553">
    <property type="entry name" value="Acyltransferase"/>
    <property type="match status" value="1"/>
</dbReference>
<keyword evidence="5" id="KW-0812">Transmembrane</keyword>
<protein>
    <submittedName>
        <fullName evidence="7">1-acyl-sn-glycerol-3-phosphate acyltransferase</fullName>
    </submittedName>
</protein>
<reference evidence="8" key="1">
    <citation type="submission" date="2017-04" db="EMBL/GenBank/DDBJ databases">
        <authorList>
            <person name="Varghese N."/>
            <person name="Submissions S."/>
        </authorList>
    </citation>
    <scope>NUCLEOTIDE SEQUENCE [LARGE SCALE GENOMIC DNA]</scope>
    <source>
        <strain evidence="8">DSM 22618</strain>
    </source>
</reference>
<keyword evidence="5" id="KW-1133">Transmembrane helix</keyword>
<gene>
    <name evidence="7" type="ORF">SAMN02745746_00565</name>
</gene>
<evidence type="ECO:0000256" key="4">
    <source>
        <dbReference type="SAM" id="MobiDB-lite"/>
    </source>
</evidence>
<feature type="domain" description="Phospholipid/glycerol acyltransferase" evidence="6">
    <location>
        <begin position="72"/>
        <end position="186"/>
    </location>
</feature>
<dbReference type="STRING" id="1123014.SAMN02745746_00565"/>
<dbReference type="GO" id="GO:0006654">
    <property type="term" value="P:phosphatidic acid biosynthetic process"/>
    <property type="evidence" value="ECO:0007669"/>
    <property type="project" value="TreeGrafter"/>
</dbReference>
<dbReference type="AlphaFoldDB" id="A0A1Y6BDG9"/>
<dbReference type="RefSeq" id="WP_085274921.1">
    <property type="nucleotide sequence ID" value="NZ_FXAG01000002.1"/>
</dbReference>
<evidence type="ECO:0000256" key="2">
    <source>
        <dbReference type="ARBA" id="ARBA00022679"/>
    </source>
</evidence>
<organism evidence="7 8">
    <name type="scientific">Pseudogulbenkiania subflava DSM 22618</name>
    <dbReference type="NCBI Taxonomy" id="1123014"/>
    <lineage>
        <taxon>Bacteria</taxon>
        <taxon>Pseudomonadati</taxon>
        <taxon>Pseudomonadota</taxon>
        <taxon>Betaproteobacteria</taxon>
        <taxon>Neisseriales</taxon>
        <taxon>Chromobacteriaceae</taxon>
        <taxon>Pseudogulbenkiania</taxon>
    </lineage>
</organism>
<dbReference type="SUPFAM" id="SSF69593">
    <property type="entry name" value="Glycerol-3-phosphate (1)-acyltransferase"/>
    <property type="match status" value="1"/>
</dbReference>
<keyword evidence="2 7" id="KW-0808">Transferase</keyword>